<sequence length="268" mass="30761">MATQAEQGLDVTDDIHNLVIECRVILDSLSERFKSTYGNKFRKMTLEDKSSSSKLGTAEIERSFNAWIDNTGALADDRSRSLDTRLHAHRDIKEMVVDLLQMLVRNLVYLDNPGSVKPNGPSDNDVDEDGLEDEARDAIQMAVGELHFMATVIRRSSLRNHEDSLSPHFHRDDDSYFSEQAYLLVRHYYKDAWRSLCDQLGASLAIRRSQFLQRMRHEETPAVLSDRDHLDDDTEPYVCLSEGCASPMLFFADMEDWMSHMITFHSPE</sequence>
<comment type="caution">
    <text evidence="1">The sequence shown here is derived from an EMBL/GenBank/DDBJ whole genome shotgun (WGS) entry which is preliminary data.</text>
</comment>
<dbReference type="EMBL" id="MTYH01000037">
    <property type="protein sequence ID" value="PNP43624.1"/>
    <property type="molecule type" value="Genomic_DNA"/>
</dbReference>
<reference evidence="1 2" key="1">
    <citation type="submission" date="2017-02" db="EMBL/GenBank/DDBJ databases">
        <title>Genomes of Trichoderma spp. with biocontrol activity.</title>
        <authorList>
            <person name="Gardiner D."/>
            <person name="Kazan K."/>
            <person name="Vos C."/>
            <person name="Harvey P."/>
        </authorList>
    </citation>
    <scope>NUCLEOTIDE SEQUENCE [LARGE SCALE GENOMIC DNA]</scope>
    <source>
        <strain evidence="1 2">A5MH</strain>
    </source>
</reference>
<evidence type="ECO:0000313" key="2">
    <source>
        <dbReference type="Proteomes" id="UP000236546"/>
    </source>
</evidence>
<gene>
    <name evidence="1" type="ORF">TGAMA5MH_04596</name>
</gene>
<name>A0A2K0TDL9_9HYPO</name>
<proteinExistence type="predicted"/>
<evidence type="ECO:0000313" key="1">
    <source>
        <dbReference type="EMBL" id="PNP43624.1"/>
    </source>
</evidence>
<dbReference type="AlphaFoldDB" id="A0A2K0TDL9"/>
<dbReference type="OrthoDB" id="4900603at2759"/>
<accession>A0A2K0TDL9</accession>
<organism evidence="1 2">
    <name type="scientific">Trichoderma gamsii</name>
    <dbReference type="NCBI Taxonomy" id="398673"/>
    <lineage>
        <taxon>Eukaryota</taxon>
        <taxon>Fungi</taxon>
        <taxon>Dikarya</taxon>
        <taxon>Ascomycota</taxon>
        <taxon>Pezizomycotina</taxon>
        <taxon>Sordariomycetes</taxon>
        <taxon>Hypocreomycetidae</taxon>
        <taxon>Hypocreales</taxon>
        <taxon>Hypocreaceae</taxon>
        <taxon>Trichoderma</taxon>
    </lineage>
</organism>
<protein>
    <submittedName>
        <fullName evidence="1">Uncharacterized protein</fullName>
    </submittedName>
</protein>
<dbReference type="Proteomes" id="UP000236546">
    <property type="component" value="Unassembled WGS sequence"/>
</dbReference>